<dbReference type="Gene3D" id="3.40.50.10860">
    <property type="entry name" value="Leucine Dehydrogenase, chain A, domain 1"/>
    <property type="match status" value="1"/>
</dbReference>
<evidence type="ECO:0000256" key="2">
    <source>
        <dbReference type="ARBA" id="ARBA00005559"/>
    </source>
</evidence>
<evidence type="ECO:0000256" key="8">
    <source>
        <dbReference type="ARBA" id="ARBA00022741"/>
    </source>
</evidence>
<dbReference type="GO" id="GO:0004488">
    <property type="term" value="F:methylenetetrahydrofolate dehydrogenase (NADP+) activity"/>
    <property type="evidence" value="ECO:0007669"/>
    <property type="project" value="InterPro"/>
</dbReference>
<comment type="similarity">
    <text evidence="3">In the C-terminal section; belongs to the formate--tetrahydrofolate ligase family.</text>
</comment>
<comment type="subunit">
    <text evidence="4">Homodimer.</text>
</comment>
<evidence type="ECO:0000256" key="6">
    <source>
        <dbReference type="ARBA" id="ARBA00022563"/>
    </source>
</evidence>
<comment type="pathway">
    <text evidence="1">One-carbon metabolism; tetrahydrofolate interconversion.</text>
</comment>
<keyword evidence="12" id="KW-0560">Oxidoreductase</keyword>
<dbReference type="GO" id="GO:0004477">
    <property type="term" value="F:methenyltetrahydrofolate cyclohydrolase activity"/>
    <property type="evidence" value="ECO:0007669"/>
    <property type="project" value="TreeGrafter"/>
</dbReference>
<keyword evidence="8" id="KW-0547">Nucleotide-binding</keyword>
<dbReference type="Gene3D" id="1.10.8.770">
    <property type="match status" value="1"/>
</dbReference>
<dbReference type="GO" id="GO:0004329">
    <property type="term" value="F:formate-tetrahydrofolate ligase activity"/>
    <property type="evidence" value="ECO:0007669"/>
    <property type="project" value="UniProtKB-EC"/>
</dbReference>
<dbReference type="PRINTS" id="PR00085">
    <property type="entry name" value="THFDHDRGNASE"/>
</dbReference>
<dbReference type="Gene3D" id="3.40.50.300">
    <property type="entry name" value="P-loop containing nucleotide triphosphate hydrolases"/>
    <property type="match status" value="2"/>
</dbReference>
<organism evidence="15">
    <name type="scientific">Lepeophtheirus salmonis</name>
    <name type="common">Salmon louse</name>
    <name type="synonym">Caligus salmonis</name>
    <dbReference type="NCBI Taxonomy" id="72036"/>
    <lineage>
        <taxon>Eukaryota</taxon>
        <taxon>Metazoa</taxon>
        <taxon>Ecdysozoa</taxon>
        <taxon>Arthropoda</taxon>
        <taxon>Crustacea</taxon>
        <taxon>Multicrustacea</taxon>
        <taxon>Hexanauplia</taxon>
        <taxon>Copepoda</taxon>
        <taxon>Siphonostomatoida</taxon>
        <taxon>Caligidae</taxon>
        <taxon>Lepeophtheirus</taxon>
    </lineage>
</organism>
<keyword evidence="10" id="KW-0067">ATP-binding</keyword>
<dbReference type="EMBL" id="HACA01028510">
    <property type="protein sequence ID" value="CDW45871.1"/>
    <property type="molecule type" value="Transcribed_RNA"/>
</dbReference>
<dbReference type="Pfam" id="PF01268">
    <property type="entry name" value="FTHFS"/>
    <property type="match status" value="1"/>
</dbReference>
<dbReference type="InterPro" id="IPR020628">
    <property type="entry name" value="Formate_THF_ligase_CS"/>
</dbReference>
<reference evidence="15" key="1">
    <citation type="submission" date="2014-05" db="EMBL/GenBank/DDBJ databases">
        <authorList>
            <person name="Chronopoulou M."/>
        </authorList>
    </citation>
    <scope>NUCLEOTIDE SEQUENCE</scope>
    <source>
        <tissue evidence="15">Whole organism</tissue>
    </source>
</reference>
<feature type="non-terminal residue" evidence="15">
    <location>
        <position position="1"/>
    </location>
</feature>
<keyword evidence="11" id="KW-0521">NADP</keyword>
<dbReference type="GO" id="GO:0005829">
    <property type="term" value="C:cytosol"/>
    <property type="evidence" value="ECO:0007669"/>
    <property type="project" value="TreeGrafter"/>
</dbReference>
<dbReference type="InterPro" id="IPR000672">
    <property type="entry name" value="THF_DH/CycHdrlase"/>
</dbReference>
<dbReference type="InterPro" id="IPR000559">
    <property type="entry name" value="Formate_THF_ligase"/>
</dbReference>
<dbReference type="FunFam" id="3.10.410.10:FF:000001">
    <property type="entry name" value="Putative formate--tetrahydrofolate ligase"/>
    <property type="match status" value="1"/>
</dbReference>
<evidence type="ECO:0000256" key="4">
    <source>
        <dbReference type="ARBA" id="ARBA00011738"/>
    </source>
</evidence>
<dbReference type="FunFam" id="3.40.50.300:FF:001859">
    <property type="entry name" value="Formate--tetrahydrofolate ligase"/>
    <property type="match status" value="1"/>
</dbReference>
<evidence type="ECO:0000256" key="9">
    <source>
        <dbReference type="ARBA" id="ARBA00022801"/>
    </source>
</evidence>
<dbReference type="EC" id="6.3.4.3" evidence="5"/>
<dbReference type="PANTHER" id="PTHR48099">
    <property type="entry name" value="C-1-TETRAHYDROFOLATE SYNTHASE, CYTOPLASMIC-RELATED"/>
    <property type="match status" value="1"/>
</dbReference>
<keyword evidence="9" id="KW-0378">Hydrolase</keyword>
<evidence type="ECO:0000256" key="11">
    <source>
        <dbReference type="ARBA" id="ARBA00022857"/>
    </source>
</evidence>
<dbReference type="FunFam" id="3.40.50.300:FF:000245">
    <property type="entry name" value="C-1-tetrahydrofolate synthase, cytoplasmic"/>
    <property type="match status" value="1"/>
</dbReference>
<comment type="similarity">
    <text evidence="2">In the N-terminal section; belongs to the tetrahydrofolate dehydrogenase/cyclohydrolase family.</text>
</comment>
<dbReference type="Gene3D" id="3.10.410.10">
    <property type="entry name" value="Formyltetrahydrofolate synthetase, domain 3"/>
    <property type="match status" value="1"/>
</dbReference>
<dbReference type="Pfam" id="PF00763">
    <property type="entry name" value="THF_DHG_CYH"/>
    <property type="match status" value="1"/>
</dbReference>
<keyword evidence="6" id="KW-0554">One-carbon metabolism</keyword>
<protein>
    <recommendedName>
        <fullName evidence="5">formate--tetrahydrofolate ligase</fullName>
        <ecNumber evidence="5">6.3.4.3</ecNumber>
    </recommendedName>
</protein>
<dbReference type="GO" id="GO:0035999">
    <property type="term" value="P:tetrahydrofolate interconversion"/>
    <property type="evidence" value="ECO:0007669"/>
    <property type="project" value="UniProtKB-UniPathway"/>
</dbReference>
<dbReference type="SUPFAM" id="SSF53223">
    <property type="entry name" value="Aminoacid dehydrogenase-like, N-terminal domain"/>
    <property type="match status" value="1"/>
</dbReference>
<evidence type="ECO:0000256" key="3">
    <source>
        <dbReference type="ARBA" id="ARBA00006985"/>
    </source>
</evidence>
<evidence type="ECO:0000256" key="1">
    <source>
        <dbReference type="ARBA" id="ARBA00004777"/>
    </source>
</evidence>
<dbReference type="PROSITE" id="PS00721">
    <property type="entry name" value="FTHFS_1"/>
    <property type="match status" value="1"/>
</dbReference>
<dbReference type="CDD" id="cd00477">
    <property type="entry name" value="FTHFS"/>
    <property type="match status" value="1"/>
</dbReference>
<accession>A0A0K2V7G7</accession>
<dbReference type="InterPro" id="IPR046346">
    <property type="entry name" value="Aminoacid_DH-like_N_sf"/>
</dbReference>
<evidence type="ECO:0000256" key="10">
    <source>
        <dbReference type="ARBA" id="ARBA00022840"/>
    </source>
</evidence>
<dbReference type="AlphaFoldDB" id="A0A0K2V7G7"/>
<evidence type="ECO:0000259" key="14">
    <source>
        <dbReference type="Pfam" id="PF00763"/>
    </source>
</evidence>
<keyword evidence="7" id="KW-0436">Ligase</keyword>
<proteinExistence type="inferred from homology"/>
<evidence type="ECO:0000256" key="13">
    <source>
        <dbReference type="ARBA" id="ARBA00023268"/>
    </source>
</evidence>
<feature type="domain" description="Tetrahydrofolate dehydrogenase/cyclohydrolase catalytic" evidence="14">
    <location>
        <begin position="20"/>
        <end position="127"/>
    </location>
</feature>
<dbReference type="UniPathway" id="UPA00193"/>
<name>A0A0K2V7G7_LEPSM</name>
<sequence>QFELSYLFGHKFFFLSISNMEDNFKKQQIKKIQSLSKNYDTKELRLVIIGIGDDLTCTNNCYQYATQLGLHIDRQLFSRTISADDIIKKIELLNEDDTVYGIMILSQFEPNDNALRIINSIQSSKDVAGLSIQNIVISKSEGIKNILPPSTMASMHIIKHSGIKIERKHIAVLLTQDKQQEFEPLINNLKNMKAVITQEIVDISQSGEYFYDYVNTSDIVITNSNDLANFAIKRIKKGGLLLNFGGNSPELELLKLSYLFQNVVTTIEDYIHNILDAKWNLRILSLNTLEKVPTDSEISLSQTPKPIATLIKEIGLAPKDVMTFGKTMAKINLNVLDKFSKRENGRYIIVAGINPTPFGEGKSTTTIGLCQALGSQSKKNVIGCVRQPSQGPTFGIKGGAAGGGYSQVIPMQDFNLHLTGDIHAVTAANNLLAAQIDARIFHEMDQRERGRSNAIKGMYSRLVPGKVKKFSKVQLERLCKLGIEKTDPNDLTEDEREKFSFLNIDPSTITFNRVLDTNDRMLRKITIGQSPTEKNRQRITKFDMTVASEIMAILALAISYEDMKKRLSNMVIASDTSEKPVTAHDLGVVEGLCALLKDAIKPTLMQTLEGTPILVHTGPFANIAHGNSSILADKIALKIVGCEGYVVTEAGFGADIGLEKFFNIKSRSSKIPPNAVVIVCTIRALKMHGDPETKIGNALTKETYTKEDENLLRKGFENLARHIENANKFGVPVVICVNQFSYDTKKELELLKELCLSSGAFDCVISNHWAKGGYGAKDLATSVIKACESKISDFKLLYPLEISIVEKISIVAKEIYRAEKIELSDEAKCQIERLEKQGYGNFPICVAKTQFSFSSDPNLKGAPKGFVFPVKSVSPSVGAGFIVVFAGTISTMPGLPVRPCFYDMHFDMDKEVVAGLF</sequence>
<dbReference type="InterPro" id="IPR020630">
    <property type="entry name" value="THF_DH/CycHdrlase_cat_dom"/>
</dbReference>
<evidence type="ECO:0000256" key="7">
    <source>
        <dbReference type="ARBA" id="ARBA00022598"/>
    </source>
</evidence>
<dbReference type="HAMAP" id="MF_01543">
    <property type="entry name" value="FTHFS"/>
    <property type="match status" value="1"/>
</dbReference>
<keyword evidence="13" id="KW-0511">Multifunctional enzyme</keyword>
<evidence type="ECO:0000313" key="15">
    <source>
        <dbReference type="EMBL" id="CDW45871.1"/>
    </source>
</evidence>
<dbReference type="PANTHER" id="PTHR48099:SF5">
    <property type="entry name" value="C-1-TETRAHYDROFOLATE SYNTHASE, CYTOPLASMIC"/>
    <property type="match status" value="1"/>
</dbReference>
<dbReference type="OrthoDB" id="1845775at2759"/>
<dbReference type="GO" id="GO:0005524">
    <property type="term" value="F:ATP binding"/>
    <property type="evidence" value="ECO:0007669"/>
    <property type="project" value="UniProtKB-KW"/>
</dbReference>
<evidence type="ECO:0000256" key="5">
    <source>
        <dbReference type="ARBA" id="ARBA00012295"/>
    </source>
</evidence>
<evidence type="ECO:0000256" key="12">
    <source>
        <dbReference type="ARBA" id="ARBA00023002"/>
    </source>
</evidence>
<dbReference type="SUPFAM" id="SSF52540">
    <property type="entry name" value="P-loop containing nucleoside triphosphate hydrolases"/>
    <property type="match status" value="1"/>
</dbReference>
<dbReference type="InterPro" id="IPR027417">
    <property type="entry name" value="P-loop_NTPase"/>
</dbReference>
<dbReference type="Gene3D" id="3.40.50.720">
    <property type="entry name" value="NAD(P)-binding Rossmann-like Domain"/>
    <property type="match status" value="1"/>
</dbReference>